<gene>
    <name evidence="10" type="ORF">GCM10008024_12280</name>
    <name evidence="11" type="ORF">SAMN05444006_10588</name>
</gene>
<dbReference type="PANTHER" id="PTHR41533:SF2">
    <property type="entry name" value="BLR7131 PROTEIN"/>
    <property type="match status" value="1"/>
</dbReference>
<sequence>MSIRASLFSRRTAAFALCTLLAGGPALAADGVGQVSAQSGLTQAGVPGSEAMPRISAFRQALAVAIAGDRVLVDFYRARDDRPLWTGMGDAPRRQAFFDAIATAGAQGLPQERYDPVKLAQDFRAVQTEGDRARLEARMSRAFLRYAHDVQTGVLRPASVSPDLAMDVPLRDPLKTIENFAASDPAAYLAELPPQMPQYRRLVKAKLDMQRLIAEGGWGPTVHADKLRPGDTGPAVVALRNRLMAMGYLGRTALASYDGDLQAAVQLFQDDHGLDPDGVAGPDTLREINTSATDRLKSIVVALERLRWLNMPWGKRYVWVNEADFTARVVDDGKTVFSTRAIVGKNDGDTRSPEFSNSIKFMIVNPVWNVPRSIATKEYLPMLQKNPNAVSYLNIVNAKGQVVDRSTIDFSQYTQKTFPYEIKQPPSRRNALGLVKFMFPNRFNIYLHDTPAKSLFRHETRAFSHGCIRLNDPFDLAYTLLAPQTSDPKGVFQRALRTGRETTIMLEKPVPVHLTYFTAWPTPKGGMTYRHDIYGRDALIWNALSEAGVALGDVQG</sequence>
<feature type="chain" id="PRO_5042969556" evidence="8">
    <location>
        <begin position="29"/>
        <end position="556"/>
    </location>
</feature>
<organism evidence="10 13">
    <name type="scientific">Allgaiera indica</name>
    <dbReference type="NCBI Taxonomy" id="765699"/>
    <lineage>
        <taxon>Bacteria</taxon>
        <taxon>Pseudomonadati</taxon>
        <taxon>Pseudomonadota</taxon>
        <taxon>Alphaproteobacteria</taxon>
        <taxon>Rhodobacterales</taxon>
        <taxon>Paracoccaceae</taxon>
        <taxon>Allgaiera</taxon>
    </lineage>
</organism>
<evidence type="ECO:0000259" key="9">
    <source>
        <dbReference type="PROSITE" id="PS52029"/>
    </source>
</evidence>
<dbReference type="Proteomes" id="UP000634647">
    <property type="component" value="Unassembled WGS sequence"/>
</dbReference>
<dbReference type="SUPFAM" id="SSF47090">
    <property type="entry name" value="PGBD-like"/>
    <property type="match status" value="1"/>
</dbReference>
<keyword evidence="12" id="KW-1185">Reference proteome</keyword>
<evidence type="ECO:0000256" key="8">
    <source>
        <dbReference type="SAM" id="SignalP"/>
    </source>
</evidence>
<dbReference type="EMBL" id="FNOB01000005">
    <property type="protein sequence ID" value="SDW60799.1"/>
    <property type="molecule type" value="Genomic_DNA"/>
</dbReference>
<dbReference type="Pfam" id="PF20142">
    <property type="entry name" value="Scaffold"/>
    <property type="match status" value="1"/>
</dbReference>
<evidence type="ECO:0000256" key="6">
    <source>
        <dbReference type="ARBA" id="ARBA00023316"/>
    </source>
</evidence>
<evidence type="ECO:0000313" key="12">
    <source>
        <dbReference type="Proteomes" id="UP000199541"/>
    </source>
</evidence>
<dbReference type="GO" id="GO:0008360">
    <property type="term" value="P:regulation of cell shape"/>
    <property type="evidence" value="ECO:0007669"/>
    <property type="project" value="UniProtKB-UniRule"/>
</dbReference>
<dbReference type="Pfam" id="PF01471">
    <property type="entry name" value="PG_binding_1"/>
    <property type="match status" value="1"/>
</dbReference>
<reference evidence="11 12" key="2">
    <citation type="submission" date="2016-10" db="EMBL/GenBank/DDBJ databases">
        <authorList>
            <person name="Varghese N."/>
            <person name="Submissions S."/>
        </authorList>
    </citation>
    <scope>NUCLEOTIDE SEQUENCE [LARGE SCALE GENOMIC DNA]</scope>
    <source>
        <strain evidence="11 12">DSM 24802</strain>
    </source>
</reference>
<dbReference type="Pfam" id="PF03734">
    <property type="entry name" value="YkuD"/>
    <property type="match status" value="1"/>
</dbReference>
<evidence type="ECO:0000313" key="13">
    <source>
        <dbReference type="Proteomes" id="UP000634647"/>
    </source>
</evidence>
<dbReference type="Gene3D" id="1.10.101.10">
    <property type="entry name" value="PGBD-like superfamily/PGBD"/>
    <property type="match status" value="1"/>
</dbReference>
<keyword evidence="3" id="KW-0808">Transferase</keyword>
<evidence type="ECO:0000256" key="3">
    <source>
        <dbReference type="ARBA" id="ARBA00022679"/>
    </source>
</evidence>
<name>A0AAN4ZYU4_9RHOB</name>
<dbReference type="GO" id="GO:0071555">
    <property type="term" value="P:cell wall organization"/>
    <property type="evidence" value="ECO:0007669"/>
    <property type="project" value="UniProtKB-UniRule"/>
</dbReference>
<feature type="active site" description="Nucleophile" evidence="7">
    <location>
        <position position="467"/>
    </location>
</feature>
<keyword evidence="6 7" id="KW-0961">Cell wall biogenesis/degradation</keyword>
<proteinExistence type="inferred from homology"/>
<dbReference type="EMBL" id="BNAB01000004">
    <property type="protein sequence ID" value="GHE00506.1"/>
    <property type="molecule type" value="Genomic_DNA"/>
</dbReference>
<reference evidence="10" key="1">
    <citation type="journal article" date="2014" name="Int. J. Syst. Evol. Microbiol.">
        <title>Complete genome sequence of Corynebacterium casei LMG S-19264T (=DSM 44701T), isolated from a smear-ripened cheese.</title>
        <authorList>
            <consortium name="US DOE Joint Genome Institute (JGI-PGF)"/>
            <person name="Walter F."/>
            <person name="Albersmeier A."/>
            <person name="Kalinowski J."/>
            <person name="Ruckert C."/>
        </authorList>
    </citation>
    <scope>NUCLEOTIDE SEQUENCE</scope>
    <source>
        <strain evidence="10">CGMCC 1.10859</strain>
    </source>
</reference>
<feature type="signal peptide" evidence="8">
    <location>
        <begin position="1"/>
        <end position="28"/>
    </location>
</feature>
<evidence type="ECO:0000256" key="2">
    <source>
        <dbReference type="ARBA" id="ARBA00005992"/>
    </source>
</evidence>
<dbReference type="InterPro" id="IPR036365">
    <property type="entry name" value="PGBD-like_sf"/>
</dbReference>
<evidence type="ECO:0000256" key="7">
    <source>
        <dbReference type="PROSITE-ProRule" id="PRU01373"/>
    </source>
</evidence>
<dbReference type="InterPro" id="IPR002477">
    <property type="entry name" value="Peptidoglycan-bd-like"/>
</dbReference>
<evidence type="ECO:0000256" key="5">
    <source>
        <dbReference type="ARBA" id="ARBA00022984"/>
    </source>
</evidence>
<dbReference type="PROSITE" id="PS52029">
    <property type="entry name" value="LD_TPASE"/>
    <property type="match status" value="1"/>
</dbReference>
<dbReference type="InterPro" id="IPR045380">
    <property type="entry name" value="LD_TPept_scaffold_dom"/>
</dbReference>
<comment type="similarity">
    <text evidence="2">Belongs to the YkuD family.</text>
</comment>
<keyword evidence="5 7" id="KW-0573">Peptidoglycan synthesis</keyword>
<feature type="domain" description="L,D-TPase catalytic" evidence="9">
    <location>
        <begin position="316"/>
        <end position="492"/>
    </location>
</feature>
<keyword evidence="8" id="KW-0732">Signal</keyword>
<protein>
    <submittedName>
        <fullName evidence="10 11">Murein L,D-transpeptidase</fullName>
    </submittedName>
</protein>
<dbReference type="InterPro" id="IPR052905">
    <property type="entry name" value="LD-transpeptidase_YkuD-like"/>
</dbReference>
<feature type="active site" description="Proton donor/acceptor" evidence="7">
    <location>
        <position position="448"/>
    </location>
</feature>
<dbReference type="CDD" id="cd16913">
    <property type="entry name" value="YkuD_like"/>
    <property type="match status" value="1"/>
</dbReference>
<dbReference type="InterPro" id="IPR038063">
    <property type="entry name" value="Transpep_catalytic_dom"/>
</dbReference>
<dbReference type="Proteomes" id="UP000199541">
    <property type="component" value="Unassembled WGS sequence"/>
</dbReference>
<comment type="pathway">
    <text evidence="1 7">Cell wall biogenesis; peptidoglycan biosynthesis.</text>
</comment>
<evidence type="ECO:0000313" key="11">
    <source>
        <dbReference type="EMBL" id="SDW60799.1"/>
    </source>
</evidence>
<comment type="caution">
    <text evidence="10">The sequence shown here is derived from an EMBL/GenBank/DDBJ whole genome shotgun (WGS) entry which is preliminary data.</text>
</comment>
<dbReference type="InterPro" id="IPR036366">
    <property type="entry name" value="PGBDSf"/>
</dbReference>
<dbReference type="Gene3D" id="2.40.440.10">
    <property type="entry name" value="L,D-transpeptidase catalytic domain-like"/>
    <property type="match status" value="1"/>
</dbReference>
<evidence type="ECO:0000256" key="1">
    <source>
        <dbReference type="ARBA" id="ARBA00004752"/>
    </source>
</evidence>
<dbReference type="GO" id="GO:0016740">
    <property type="term" value="F:transferase activity"/>
    <property type="evidence" value="ECO:0007669"/>
    <property type="project" value="UniProtKB-KW"/>
</dbReference>
<dbReference type="PANTHER" id="PTHR41533">
    <property type="entry name" value="L,D-TRANSPEPTIDASE HI_1667-RELATED"/>
    <property type="match status" value="1"/>
</dbReference>
<dbReference type="GO" id="GO:0004180">
    <property type="term" value="F:carboxypeptidase activity"/>
    <property type="evidence" value="ECO:0007669"/>
    <property type="project" value="UniProtKB-ARBA"/>
</dbReference>
<evidence type="ECO:0000313" key="10">
    <source>
        <dbReference type="EMBL" id="GHE00506.1"/>
    </source>
</evidence>
<dbReference type="SUPFAM" id="SSF141523">
    <property type="entry name" value="L,D-transpeptidase catalytic domain-like"/>
    <property type="match status" value="1"/>
</dbReference>
<dbReference type="AlphaFoldDB" id="A0AAN4ZYU4"/>
<keyword evidence="4 7" id="KW-0133">Cell shape</keyword>
<dbReference type="InterPro" id="IPR005490">
    <property type="entry name" value="LD_TPept_cat_dom"/>
</dbReference>
<reference evidence="10" key="3">
    <citation type="submission" date="2023-06" db="EMBL/GenBank/DDBJ databases">
        <authorList>
            <person name="Sun Q."/>
            <person name="Zhou Y."/>
        </authorList>
    </citation>
    <scope>NUCLEOTIDE SEQUENCE</scope>
    <source>
        <strain evidence="10">CGMCC 1.10859</strain>
    </source>
</reference>
<accession>A0AAN4ZYU4</accession>
<evidence type="ECO:0000256" key="4">
    <source>
        <dbReference type="ARBA" id="ARBA00022960"/>
    </source>
</evidence>
<dbReference type="GO" id="GO:0009252">
    <property type="term" value="P:peptidoglycan biosynthetic process"/>
    <property type="evidence" value="ECO:0007669"/>
    <property type="project" value="UniProtKB-KW"/>
</dbReference>